<dbReference type="InterPro" id="IPR015421">
    <property type="entry name" value="PyrdxlP-dep_Trfase_major"/>
</dbReference>
<dbReference type="GO" id="GO:0045439">
    <property type="term" value="F:isopenicillin-N epimerase activity"/>
    <property type="evidence" value="ECO:0007669"/>
    <property type="project" value="UniProtKB-EC"/>
</dbReference>
<dbReference type="InterPro" id="IPR015422">
    <property type="entry name" value="PyrdxlP-dep_Trfase_small"/>
</dbReference>
<dbReference type="Proteomes" id="UP001206483">
    <property type="component" value="Unassembled WGS sequence"/>
</dbReference>
<dbReference type="Gene3D" id="3.40.640.10">
    <property type="entry name" value="Type I PLP-dependent aspartate aminotransferase-like (Major domain)"/>
    <property type="match status" value="1"/>
</dbReference>
<dbReference type="EMBL" id="JAMZDX010000002">
    <property type="protein sequence ID" value="MCP2308756.1"/>
    <property type="molecule type" value="Genomic_DNA"/>
</dbReference>
<evidence type="ECO:0000256" key="1">
    <source>
        <dbReference type="ARBA" id="ARBA00022898"/>
    </source>
</evidence>
<dbReference type="RefSeq" id="WP_253795620.1">
    <property type="nucleotide sequence ID" value="NZ_BAAAUB010000081.1"/>
</dbReference>
<evidence type="ECO:0000259" key="2">
    <source>
        <dbReference type="Pfam" id="PF00266"/>
    </source>
</evidence>
<name>A0ABT1IVX7_9ACTN</name>
<dbReference type="PANTHER" id="PTHR43092:SF2">
    <property type="entry name" value="HERCYNYLCYSTEINE SULFOXIDE LYASE"/>
    <property type="match status" value="1"/>
</dbReference>
<organism evidence="3 4">
    <name type="scientific">Kitasatospora paracochleata</name>
    <dbReference type="NCBI Taxonomy" id="58354"/>
    <lineage>
        <taxon>Bacteria</taxon>
        <taxon>Bacillati</taxon>
        <taxon>Actinomycetota</taxon>
        <taxon>Actinomycetes</taxon>
        <taxon>Kitasatosporales</taxon>
        <taxon>Streptomycetaceae</taxon>
        <taxon>Kitasatospora</taxon>
    </lineage>
</organism>
<dbReference type="InterPro" id="IPR015424">
    <property type="entry name" value="PyrdxlP-dep_Trfase"/>
</dbReference>
<reference evidence="3 4" key="1">
    <citation type="submission" date="2022-06" db="EMBL/GenBank/DDBJ databases">
        <title>Sequencing the genomes of 1000 actinobacteria strains.</title>
        <authorList>
            <person name="Klenk H.-P."/>
        </authorList>
    </citation>
    <scope>NUCLEOTIDE SEQUENCE [LARGE SCALE GENOMIC DNA]</scope>
    <source>
        <strain evidence="3 4">DSM 41656</strain>
    </source>
</reference>
<comment type="caution">
    <text evidence="3">The sequence shown here is derived from an EMBL/GenBank/DDBJ whole genome shotgun (WGS) entry which is preliminary data.</text>
</comment>
<keyword evidence="1" id="KW-0663">Pyridoxal phosphate</keyword>
<dbReference type="Pfam" id="PF00266">
    <property type="entry name" value="Aminotran_5"/>
    <property type="match status" value="1"/>
</dbReference>
<keyword evidence="4" id="KW-1185">Reference proteome</keyword>
<dbReference type="SUPFAM" id="SSF53383">
    <property type="entry name" value="PLP-dependent transferases"/>
    <property type="match status" value="1"/>
</dbReference>
<proteinExistence type="predicted"/>
<sequence>MTTPLPGTGTLFTLDPAVAHLNHGSYGAVPVPVQRAQARLRAEQERDPDGFFADLPDRIARARAEVASALGGDPARLALLTNVTEGVAVVLESIPLAAGDEILVTDHGYGAVTRAAERRAAETGAAVRCVRLSPHLADEHAVRERVLAAVTRRTRVAVLDLVTSPTARVIAAPTLLAALAERRVTTVVDAAHAPGMLPVDLGGAAGGADFWVGNLHKWAFAPRAAAVLAVRAAWRPRVRPLMLSWEHDRGFPGRVEWRGTCDYTPWLAAPAGFALLEKLGAERVRAHNEQLAAHGQRQLVERTGLRPLPATAGLAMRAVRLPPGVAESEHAAKALMVAVQRRLSTRIAIRPWPGGGVLRISAQLYNRPDEYTRLADGLAHLITR</sequence>
<dbReference type="PANTHER" id="PTHR43092">
    <property type="entry name" value="L-CYSTEINE DESULFHYDRASE"/>
    <property type="match status" value="1"/>
</dbReference>
<protein>
    <submittedName>
        <fullName evidence="3">Isopenicillin-N epimerase</fullName>
        <ecNumber evidence="3">5.1.1.17</ecNumber>
    </submittedName>
</protein>
<gene>
    <name evidence="3" type="ORF">FHR36_001880</name>
</gene>
<dbReference type="InterPro" id="IPR000192">
    <property type="entry name" value="Aminotrans_V_dom"/>
</dbReference>
<feature type="domain" description="Aminotransferase class V" evidence="2">
    <location>
        <begin position="56"/>
        <end position="307"/>
    </location>
</feature>
<dbReference type="EC" id="5.1.1.17" evidence="3"/>
<evidence type="ECO:0000313" key="3">
    <source>
        <dbReference type="EMBL" id="MCP2308756.1"/>
    </source>
</evidence>
<evidence type="ECO:0000313" key="4">
    <source>
        <dbReference type="Proteomes" id="UP001206483"/>
    </source>
</evidence>
<dbReference type="Gene3D" id="3.90.1150.10">
    <property type="entry name" value="Aspartate Aminotransferase, domain 1"/>
    <property type="match status" value="1"/>
</dbReference>
<accession>A0ABT1IVX7</accession>
<keyword evidence="3" id="KW-0413">Isomerase</keyword>